<accession>A0A561WKU3</accession>
<feature type="transmembrane region" description="Helical" evidence="1">
    <location>
        <begin position="309"/>
        <end position="330"/>
    </location>
</feature>
<protein>
    <recommendedName>
        <fullName evidence="4">Protein kinase domain-containing protein</fullName>
    </recommendedName>
</protein>
<dbReference type="SUPFAM" id="SSF56112">
    <property type="entry name" value="Protein kinase-like (PK-like)"/>
    <property type="match status" value="1"/>
</dbReference>
<keyword evidence="1" id="KW-0472">Membrane</keyword>
<dbReference type="Proteomes" id="UP000320239">
    <property type="component" value="Unassembled WGS sequence"/>
</dbReference>
<dbReference type="EMBL" id="VIWY01000002">
    <property type="protein sequence ID" value="TWG24463.1"/>
    <property type="molecule type" value="Genomic_DNA"/>
</dbReference>
<reference evidence="2 3" key="1">
    <citation type="submission" date="2019-06" db="EMBL/GenBank/DDBJ databases">
        <title>Sequencing the genomes of 1000 actinobacteria strains.</title>
        <authorList>
            <person name="Klenk H.-P."/>
        </authorList>
    </citation>
    <scope>NUCLEOTIDE SEQUENCE [LARGE SCALE GENOMIC DNA]</scope>
    <source>
        <strain evidence="2 3">DSM 43866</strain>
    </source>
</reference>
<evidence type="ECO:0008006" key="4">
    <source>
        <dbReference type="Google" id="ProtNLM"/>
    </source>
</evidence>
<comment type="caution">
    <text evidence="2">The sequence shown here is derived from an EMBL/GenBank/DDBJ whole genome shotgun (WGS) entry which is preliminary data.</text>
</comment>
<dbReference type="InterPro" id="IPR011009">
    <property type="entry name" value="Kinase-like_dom_sf"/>
</dbReference>
<evidence type="ECO:0000313" key="3">
    <source>
        <dbReference type="Proteomes" id="UP000320239"/>
    </source>
</evidence>
<organism evidence="2 3">
    <name type="scientific">Actinoplanes teichomyceticus</name>
    <dbReference type="NCBI Taxonomy" id="1867"/>
    <lineage>
        <taxon>Bacteria</taxon>
        <taxon>Bacillati</taxon>
        <taxon>Actinomycetota</taxon>
        <taxon>Actinomycetes</taxon>
        <taxon>Micromonosporales</taxon>
        <taxon>Micromonosporaceae</taxon>
        <taxon>Actinoplanes</taxon>
    </lineage>
</organism>
<keyword evidence="3" id="KW-1185">Reference proteome</keyword>
<proteinExistence type="predicted"/>
<dbReference type="AlphaFoldDB" id="A0A561WKU3"/>
<keyword evidence="1" id="KW-1133">Transmembrane helix</keyword>
<name>A0A561WKU3_ACTTI</name>
<sequence>MRPVPIAVALAELRPLAERALTIDDGGTATVEHVEYRGRAVVFKRYQDSASAAELTRLIRWGRNLPAADRAALRGIAAWPQAMVYDGSRLVGLLVPLAPTGFITGGKPRSLDMLAGDERVKRTAFGHLIAAVTWFHDRGVVVNDLAAPNVLVAAAGDGIHLVDCDSMVGEHWAPVLPRNAAPEDVRDVVGDVDDPTAATDFARLAHAIICGLFDAEVVDIDDHDPELVRMVGRETAAFLCAARRMTLGDEADAIWRLLGDAWRGGRPGDVLGSEPPLYDECRMPGLDGWMRDGGLSRTAHRQPLGPARLLVLTVTAVALLLIGLLAGMSLR</sequence>
<keyword evidence="1" id="KW-0812">Transmembrane</keyword>
<gene>
    <name evidence="2" type="ORF">FHX34_1021019</name>
</gene>
<evidence type="ECO:0000313" key="2">
    <source>
        <dbReference type="EMBL" id="TWG24463.1"/>
    </source>
</evidence>
<evidence type="ECO:0000256" key="1">
    <source>
        <dbReference type="SAM" id="Phobius"/>
    </source>
</evidence>